<dbReference type="InterPro" id="IPR019398">
    <property type="entry name" value="Pre-rRNA_process_TSR2"/>
</dbReference>
<evidence type="ECO:0000256" key="3">
    <source>
        <dbReference type="SAM" id="MobiDB-lite"/>
    </source>
</evidence>
<sequence>MASQVAATTPDAGAVYEQAVRAVMARWTLLRLAVDQGWCDGDGAAAANGLVDDLVALVSPSARKAPHVEDVEDLLFDGIESKFNSQAEDGSVEEIAKLVISLRNECAAGELGNALAAIARATQAPALAQCVSQGEPEENVDSDDDMDDARRRAAAAVPAGAVPRSGAAPAVPAAPRAPPAPRPPPVVDEDGFTTVPAKGRRRK</sequence>
<dbReference type="Pfam" id="PF10273">
    <property type="entry name" value="WGG"/>
    <property type="match status" value="1"/>
</dbReference>
<feature type="compositionally biased region" description="Pro residues" evidence="3">
    <location>
        <begin position="175"/>
        <end position="186"/>
    </location>
</feature>
<dbReference type="EMBL" id="JBBJCI010000129">
    <property type="protein sequence ID" value="KAK7247697.1"/>
    <property type="molecule type" value="Genomic_DNA"/>
</dbReference>
<evidence type="ECO:0000313" key="5">
    <source>
        <dbReference type="Proteomes" id="UP001363151"/>
    </source>
</evidence>
<accession>A0ABR1G3U7</accession>
<dbReference type="PANTHER" id="PTHR21250">
    <property type="entry name" value="PRE-RRNA-PROCESSING PROTEIN TSR2 HOMOLOG"/>
    <property type="match status" value="1"/>
</dbReference>
<comment type="caution">
    <text evidence="4">The sequence shown here is derived from an EMBL/GenBank/DDBJ whole genome shotgun (WGS) entry which is preliminary data.</text>
</comment>
<proteinExistence type="inferred from homology"/>
<feature type="compositionally biased region" description="Acidic residues" evidence="3">
    <location>
        <begin position="135"/>
        <end position="147"/>
    </location>
</feature>
<reference evidence="4 5" key="1">
    <citation type="submission" date="2024-03" db="EMBL/GenBank/DDBJ databases">
        <title>Aureococcus anophagefferens CCMP1851 and Kratosvirus quantuckense: Draft genome of a second virus-susceptible host strain in the model system.</title>
        <authorList>
            <person name="Chase E."/>
            <person name="Truchon A.R."/>
            <person name="Schepens W."/>
            <person name="Wilhelm S.W."/>
        </authorList>
    </citation>
    <scope>NUCLEOTIDE SEQUENCE [LARGE SCALE GENOMIC DNA]</scope>
    <source>
        <strain evidence="4 5">CCMP1851</strain>
    </source>
</reference>
<name>A0ABR1G3U7_AURAN</name>
<gene>
    <name evidence="4" type="primary">TSR2</name>
    <name evidence="4" type="ORF">SO694_00124060</name>
</gene>
<dbReference type="Proteomes" id="UP001363151">
    <property type="component" value="Unassembled WGS sequence"/>
</dbReference>
<protein>
    <submittedName>
        <fullName evidence="4">Ribosome maturation factor</fullName>
    </submittedName>
</protein>
<keyword evidence="2" id="KW-0698">rRNA processing</keyword>
<evidence type="ECO:0000256" key="2">
    <source>
        <dbReference type="ARBA" id="ARBA00022552"/>
    </source>
</evidence>
<evidence type="ECO:0000313" key="4">
    <source>
        <dbReference type="EMBL" id="KAK7247697.1"/>
    </source>
</evidence>
<feature type="compositionally biased region" description="Low complexity" evidence="3">
    <location>
        <begin position="154"/>
        <end position="174"/>
    </location>
</feature>
<comment type="similarity">
    <text evidence="1">Belongs to the TSR2 family.</text>
</comment>
<keyword evidence="5" id="KW-1185">Reference proteome</keyword>
<organism evidence="4 5">
    <name type="scientific">Aureococcus anophagefferens</name>
    <name type="common">Harmful bloom alga</name>
    <dbReference type="NCBI Taxonomy" id="44056"/>
    <lineage>
        <taxon>Eukaryota</taxon>
        <taxon>Sar</taxon>
        <taxon>Stramenopiles</taxon>
        <taxon>Ochrophyta</taxon>
        <taxon>Pelagophyceae</taxon>
        <taxon>Pelagomonadales</taxon>
        <taxon>Pelagomonadaceae</taxon>
        <taxon>Aureococcus</taxon>
    </lineage>
</organism>
<evidence type="ECO:0000256" key="1">
    <source>
        <dbReference type="ARBA" id="ARBA00006524"/>
    </source>
</evidence>
<feature type="region of interest" description="Disordered" evidence="3">
    <location>
        <begin position="130"/>
        <end position="203"/>
    </location>
</feature>